<proteinExistence type="predicted"/>
<dbReference type="InterPro" id="IPR044839">
    <property type="entry name" value="NDR1-like"/>
</dbReference>
<dbReference type="Gene3D" id="2.60.40.1820">
    <property type="match status" value="1"/>
</dbReference>
<comment type="subcellular location">
    <subcellularLocation>
        <location evidence="1">Membrane</location>
    </subcellularLocation>
</comment>
<name>A0A2G8RR29_9APHY</name>
<keyword evidence="2 4" id="KW-0472">Membrane</keyword>
<accession>A0A2G8RR29</accession>
<protein>
    <submittedName>
        <fullName evidence="5">Uncharacterized protein</fullName>
    </submittedName>
</protein>
<evidence type="ECO:0000256" key="4">
    <source>
        <dbReference type="SAM" id="Phobius"/>
    </source>
</evidence>
<evidence type="ECO:0000256" key="1">
    <source>
        <dbReference type="ARBA" id="ARBA00004370"/>
    </source>
</evidence>
<dbReference type="Proteomes" id="UP000230002">
    <property type="component" value="Unassembled WGS sequence"/>
</dbReference>
<evidence type="ECO:0000313" key="6">
    <source>
        <dbReference type="Proteomes" id="UP000230002"/>
    </source>
</evidence>
<keyword evidence="4" id="KW-1133">Transmembrane helix</keyword>
<dbReference type="SUPFAM" id="SSF117070">
    <property type="entry name" value="LEA14-like"/>
    <property type="match status" value="1"/>
</dbReference>
<keyword evidence="4" id="KW-0812">Transmembrane</keyword>
<comment type="caution">
    <text evidence="5">The sequence shown here is derived from an EMBL/GenBank/DDBJ whole genome shotgun (WGS) entry which is preliminary data.</text>
</comment>
<dbReference type="GO" id="GO:0098542">
    <property type="term" value="P:defense response to other organism"/>
    <property type="evidence" value="ECO:0007669"/>
    <property type="project" value="InterPro"/>
</dbReference>
<dbReference type="PANTHER" id="PTHR31234:SF2">
    <property type="entry name" value="OS05G0199100 PROTEIN"/>
    <property type="match status" value="1"/>
</dbReference>
<organism evidence="5 6">
    <name type="scientific">Ganoderma sinense ZZ0214-1</name>
    <dbReference type="NCBI Taxonomy" id="1077348"/>
    <lineage>
        <taxon>Eukaryota</taxon>
        <taxon>Fungi</taxon>
        <taxon>Dikarya</taxon>
        <taxon>Basidiomycota</taxon>
        <taxon>Agaricomycotina</taxon>
        <taxon>Agaricomycetes</taxon>
        <taxon>Polyporales</taxon>
        <taxon>Polyporaceae</taxon>
        <taxon>Ganoderma</taxon>
    </lineage>
</organism>
<evidence type="ECO:0000256" key="3">
    <source>
        <dbReference type="SAM" id="MobiDB-lite"/>
    </source>
</evidence>
<evidence type="ECO:0000313" key="5">
    <source>
        <dbReference type="EMBL" id="PIL23970.1"/>
    </source>
</evidence>
<gene>
    <name evidence="5" type="ORF">GSI_13721</name>
</gene>
<feature type="region of interest" description="Disordered" evidence="3">
    <location>
        <begin position="54"/>
        <end position="76"/>
    </location>
</feature>
<dbReference type="EMBL" id="AYKW01000067">
    <property type="protein sequence ID" value="PIL23970.1"/>
    <property type="molecule type" value="Genomic_DNA"/>
</dbReference>
<dbReference type="PANTHER" id="PTHR31234">
    <property type="entry name" value="LATE EMBRYOGENESIS ABUNDANT (LEA) HYDROXYPROLINE-RICH GLYCOPROTEIN FAMILY"/>
    <property type="match status" value="1"/>
</dbReference>
<dbReference type="AlphaFoldDB" id="A0A2G8RR29"/>
<sequence length="303" mass="33218">MSYHDPYAHNQYAQQQYQDAPFNPYEVQQQHAHGGYTDGTGAQAYGGYDSRTKEETVRPASGGYDNDDVTLQPMGEKTPRNMRQWRKDYQGNLWTKGSRASCCGRFFCCTLMIFLLLLISVVLTIALYLRPPNVIVGSPTVDVNSFSINSSSVSIALPVDISVNNPNFFTVELYKLDAAVIYPINSTQVGSGHMTNIKFQDHTQTNFTFPVTIEYNAASDPNGAIITDLAKHCGIDPSVSASDISVTVNIKIGVKIMLVPFTTSLSQQASFKCPISSNDITEFENLLKSLGINLDSIAGLLSS</sequence>
<evidence type="ECO:0000256" key="2">
    <source>
        <dbReference type="ARBA" id="ARBA00023136"/>
    </source>
</evidence>
<feature type="transmembrane region" description="Helical" evidence="4">
    <location>
        <begin position="106"/>
        <end position="129"/>
    </location>
</feature>
<dbReference type="GO" id="GO:0016020">
    <property type="term" value="C:membrane"/>
    <property type="evidence" value="ECO:0007669"/>
    <property type="project" value="UniProtKB-SubCell"/>
</dbReference>
<dbReference type="STRING" id="1077348.A0A2G8RR29"/>
<reference evidence="5 6" key="1">
    <citation type="journal article" date="2015" name="Sci. Rep.">
        <title>Chromosome-level genome map provides insights into diverse defense mechanisms in the medicinal fungus Ganoderma sinense.</title>
        <authorList>
            <person name="Zhu Y."/>
            <person name="Xu J."/>
            <person name="Sun C."/>
            <person name="Zhou S."/>
            <person name="Xu H."/>
            <person name="Nelson D.R."/>
            <person name="Qian J."/>
            <person name="Song J."/>
            <person name="Luo H."/>
            <person name="Xiang L."/>
            <person name="Li Y."/>
            <person name="Xu Z."/>
            <person name="Ji A."/>
            <person name="Wang L."/>
            <person name="Lu S."/>
            <person name="Hayward A."/>
            <person name="Sun W."/>
            <person name="Li X."/>
            <person name="Schwartz D.C."/>
            <person name="Wang Y."/>
            <person name="Chen S."/>
        </authorList>
    </citation>
    <scope>NUCLEOTIDE SEQUENCE [LARGE SCALE GENOMIC DNA]</scope>
    <source>
        <strain evidence="5 6">ZZ0214-1</strain>
    </source>
</reference>
<dbReference type="OrthoDB" id="20273at2759"/>
<keyword evidence="6" id="KW-1185">Reference proteome</keyword>